<sequence length="680" mass="78338">MDVNDSIIHIKGIGTAKEKLFNILNIFTIMDLIEHYPITYEDRTQIQLTNEVVLGSKALLKGKIITSPEVRKIRNNLNITKAIAQDESGQFQLIWYNTPYMKNSIVLGEFYYFYGKINRTHGQIQIEMPEYAEINNNKKIFGIFPKYKLTKGLSQNDIRKSINQVINNVDIDDYLNNDLVKKFELYELKQAYKHIHFPESYRQLNTARDRLILNEFLETQLAFKYMKNEKLKNSNALRFSINREVMTKIDRLVNSLPFELTLSQKNVLDELYEDLRNDIPINRLIQGDVGSGKTILAVIMLLICHLNGYQGVIMVPTEILAEQHYKYIESLFSRLEIKANIALMTKFKSSKTRLETLSKVSSGKYDLIIATHGVIQRDVEFLNLGLVITDEQHRFGVKQRKQLTNKGKNPHVIVMSATPIPRTISLSLYGDLDISTINVLPAGRKPIQTYCVNTTYRNRIYKFIDEEINKGRQAYILCPSIEINEKLNSAVEIYESLKKGIFKDVSIDILHGKINNEEKEKTMRLFYENKIKVLICTTVVEVGINVPNATIMLIENAERFGLAQLHQLRGRVGRGNEQSYCMLLTDNKSNTVQERMNVLVQSTDGFYISQRDLELRGPGDYFGFNQHGLPGFKLADLSKHQDILLTANNIVEYIMESGNKDIEFKILDVFNNKLKQISMN</sequence>
<keyword evidence="5 15" id="KW-0378">Hydrolase</keyword>
<comment type="catalytic activity">
    <reaction evidence="14 15">
        <text>ATP + H2O = ADP + phosphate + H(+)</text>
        <dbReference type="Rhea" id="RHEA:13065"/>
        <dbReference type="ChEBI" id="CHEBI:15377"/>
        <dbReference type="ChEBI" id="CHEBI:15378"/>
        <dbReference type="ChEBI" id="CHEBI:30616"/>
        <dbReference type="ChEBI" id="CHEBI:43474"/>
        <dbReference type="ChEBI" id="CHEBI:456216"/>
        <dbReference type="EC" id="5.6.2.4"/>
    </reaction>
</comment>
<comment type="catalytic activity">
    <reaction evidence="12 15">
        <text>Couples ATP hydrolysis with the unwinding of duplex DNA by translocating in the 3'-5' direction.</text>
        <dbReference type="EC" id="5.6.2.4"/>
    </reaction>
</comment>
<dbReference type="Gene3D" id="3.40.50.300">
    <property type="entry name" value="P-loop containing nucleotide triphosphate hydrolases"/>
    <property type="match status" value="2"/>
</dbReference>
<dbReference type="AlphaFoldDB" id="A0A6A7K9H5"/>
<dbReference type="PROSITE" id="PS51192">
    <property type="entry name" value="HELICASE_ATP_BIND_1"/>
    <property type="match status" value="1"/>
</dbReference>
<dbReference type="NCBIfam" id="NF008165">
    <property type="entry name" value="PRK10917.1-3"/>
    <property type="match status" value="1"/>
</dbReference>
<evidence type="ECO:0000256" key="12">
    <source>
        <dbReference type="ARBA" id="ARBA00034617"/>
    </source>
</evidence>
<keyword evidence="7 15" id="KW-0067">ATP-binding</keyword>
<comment type="similarity">
    <text evidence="1 15">Belongs to the helicase family. RecG subfamily.</text>
</comment>
<dbReference type="PANTHER" id="PTHR47964">
    <property type="entry name" value="ATP-DEPENDENT DNA HELICASE HOMOLOG RECG, CHLOROPLASTIC"/>
    <property type="match status" value="1"/>
</dbReference>
<dbReference type="InterPro" id="IPR033454">
    <property type="entry name" value="RecG_wedge"/>
</dbReference>
<comment type="function">
    <text evidence="15">Plays a critical role in recombination and DNA repair. Helps process Holliday junction intermediates to mature products by catalyzing branch migration. Has replication fork regression activity, unwinds stalled or blocked replication forks to make a HJ that can be resolved. Has a DNA unwinding activity characteristic of a DNA helicase with 3'-5' polarity.</text>
</comment>
<evidence type="ECO:0000256" key="4">
    <source>
        <dbReference type="ARBA" id="ARBA00022763"/>
    </source>
</evidence>
<dbReference type="RefSeq" id="WP_152804143.1">
    <property type="nucleotide sequence ID" value="NZ_WHNX01000013.1"/>
</dbReference>
<reference evidence="18 19" key="1">
    <citation type="submission" date="2019-10" db="EMBL/GenBank/DDBJ databases">
        <title>Alkalibaculum tamaniensis sp.nov., a new alkaliphilic acetogen, isolated on methoxylated aromatics from a mud volcano.</title>
        <authorList>
            <person name="Khomyakova M.A."/>
            <person name="Merkel A.Y."/>
            <person name="Bonch-Osmolovskaya E.A."/>
            <person name="Slobodkin A.I."/>
        </authorList>
    </citation>
    <scope>NUCLEOTIDE SEQUENCE [LARGE SCALE GENOMIC DNA]</scope>
    <source>
        <strain evidence="18 19">M08DMB</strain>
    </source>
</reference>
<evidence type="ECO:0000256" key="10">
    <source>
        <dbReference type="ARBA" id="ARBA00023204"/>
    </source>
</evidence>
<dbReference type="GO" id="GO:0043138">
    <property type="term" value="F:3'-5' DNA helicase activity"/>
    <property type="evidence" value="ECO:0007669"/>
    <property type="project" value="UniProtKB-EC"/>
</dbReference>
<evidence type="ECO:0000313" key="18">
    <source>
        <dbReference type="EMBL" id="MPW26042.1"/>
    </source>
</evidence>
<dbReference type="InterPro" id="IPR047112">
    <property type="entry name" value="RecG/Mfd"/>
</dbReference>
<keyword evidence="3 15" id="KW-0547">Nucleotide-binding</keyword>
<evidence type="ECO:0000256" key="5">
    <source>
        <dbReference type="ARBA" id="ARBA00022801"/>
    </source>
</evidence>
<feature type="domain" description="Helicase ATP-binding" evidence="16">
    <location>
        <begin position="274"/>
        <end position="437"/>
    </location>
</feature>
<evidence type="ECO:0000256" key="13">
    <source>
        <dbReference type="ARBA" id="ARBA00034808"/>
    </source>
</evidence>
<keyword evidence="8" id="KW-0238">DNA-binding</keyword>
<dbReference type="InterPro" id="IPR027417">
    <property type="entry name" value="P-loop_NTPase"/>
</dbReference>
<dbReference type="GO" id="GO:0006310">
    <property type="term" value="P:DNA recombination"/>
    <property type="evidence" value="ECO:0007669"/>
    <property type="project" value="UniProtKB-UniRule"/>
</dbReference>
<dbReference type="SMART" id="SM00487">
    <property type="entry name" value="DEXDc"/>
    <property type="match status" value="1"/>
</dbReference>
<name>A0A6A7K9H5_9FIRM</name>
<proteinExistence type="inferred from homology"/>
<feature type="domain" description="Helicase C-terminal" evidence="17">
    <location>
        <begin position="456"/>
        <end position="614"/>
    </location>
</feature>
<evidence type="ECO:0000256" key="8">
    <source>
        <dbReference type="ARBA" id="ARBA00023125"/>
    </source>
</evidence>
<dbReference type="InterPro" id="IPR012340">
    <property type="entry name" value="NA-bd_OB-fold"/>
</dbReference>
<dbReference type="Pfam" id="PF17191">
    <property type="entry name" value="RecG_wedge"/>
    <property type="match status" value="1"/>
</dbReference>
<dbReference type="Pfam" id="PF19833">
    <property type="entry name" value="RecG_dom3_C"/>
    <property type="match status" value="1"/>
</dbReference>
<dbReference type="InterPro" id="IPR001650">
    <property type="entry name" value="Helicase_C-like"/>
</dbReference>
<dbReference type="Proteomes" id="UP000440004">
    <property type="component" value="Unassembled WGS sequence"/>
</dbReference>
<evidence type="ECO:0000259" key="16">
    <source>
        <dbReference type="PROSITE" id="PS51192"/>
    </source>
</evidence>
<evidence type="ECO:0000256" key="15">
    <source>
        <dbReference type="RuleBase" id="RU363016"/>
    </source>
</evidence>
<dbReference type="InterPro" id="IPR045562">
    <property type="entry name" value="RecG_dom3_C"/>
</dbReference>
<dbReference type="CDD" id="cd04488">
    <property type="entry name" value="RecG_wedge_OBF"/>
    <property type="match status" value="1"/>
</dbReference>
<gene>
    <name evidence="18" type="primary">recG</name>
    <name evidence="18" type="ORF">GC105_09590</name>
</gene>
<keyword evidence="11" id="KW-0413">Isomerase</keyword>
<evidence type="ECO:0000256" key="11">
    <source>
        <dbReference type="ARBA" id="ARBA00023235"/>
    </source>
</evidence>
<evidence type="ECO:0000256" key="7">
    <source>
        <dbReference type="ARBA" id="ARBA00022840"/>
    </source>
</evidence>
<dbReference type="SMART" id="SM00490">
    <property type="entry name" value="HELICc"/>
    <property type="match status" value="1"/>
</dbReference>
<dbReference type="SUPFAM" id="SSF50249">
    <property type="entry name" value="Nucleic acid-binding proteins"/>
    <property type="match status" value="1"/>
</dbReference>
<dbReference type="Pfam" id="PF00271">
    <property type="entry name" value="Helicase_C"/>
    <property type="match status" value="1"/>
</dbReference>
<evidence type="ECO:0000256" key="1">
    <source>
        <dbReference type="ARBA" id="ARBA00007504"/>
    </source>
</evidence>
<keyword evidence="4 15" id="KW-0227">DNA damage</keyword>
<comment type="caution">
    <text evidence="18">The sequence shown here is derived from an EMBL/GenBank/DDBJ whole genome shotgun (WGS) entry which is preliminary data.</text>
</comment>
<dbReference type="NCBIfam" id="NF008168">
    <property type="entry name" value="PRK10917.2-2"/>
    <property type="match status" value="1"/>
</dbReference>
<dbReference type="GO" id="GO:0006281">
    <property type="term" value="P:DNA repair"/>
    <property type="evidence" value="ECO:0007669"/>
    <property type="project" value="UniProtKB-UniRule"/>
</dbReference>
<dbReference type="InterPro" id="IPR014001">
    <property type="entry name" value="Helicase_ATP-bd"/>
</dbReference>
<dbReference type="Gene3D" id="2.40.50.140">
    <property type="entry name" value="Nucleic acid-binding proteins"/>
    <property type="match status" value="1"/>
</dbReference>
<dbReference type="GO" id="GO:0003677">
    <property type="term" value="F:DNA binding"/>
    <property type="evidence" value="ECO:0007669"/>
    <property type="project" value="UniProtKB-KW"/>
</dbReference>
<dbReference type="EMBL" id="WHNX01000013">
    <property type="protein sequence ID" value="MPW26042.1"/>
    <property type="molecule type" value="Genomic_DNA"/>
</dbReference>
<evidence type="ECO:0000313" key="19">
    <source>
        <dbReference type="Proteomes" id="UP000440004"/>
    </source>
</evidence>
<evidence type="ECO:0000256" key="3">
    <source>
        <dbReference type="ARBA" id="ARBA00022741"/>
    </source>
</evidence>
<dbReference type="InterPro" id="IPR004609">
    <property type="entry name" value="ATP-dep_DNA_helicase_RecG"/>
</dbReference>
<keyword evidence="6 15" id="KW-0347">Helicase</keyword>
<evidence type="ECO:0000256" key="9">
    <source>
        <dbReference type="ARBA" id="ARBA00023172"/>
    </source>
</evidence>
<evidence type="ECO:0000259" key="17">
    <source>
        <dbReference type="PROSITE" id="PS51194"/>
    </source>
</evidence>
<dbReference type="EC" id="5.6.2.4" evidence="13 15"/>
<keyword evidence="9 15" id="KW-0233">DNA recombination</keyword>
<dbReference type="GO" id="GO:0016887">
    <property type="term" value="F:ATP hydrolysis activity"/>
    <property type="evidence" value="ECO:0007669"/>
    <property type="project" value="RHEA"/>
</dbReference>
<evidence type="ECO:0000256" key="14">
    <source>
        <dbReference type="ARBA" id="ARBA00048988"/>
    </source>
</evidence>
<evidence type="ECO:0000256" key="6">
    <source>
        <dbReference type="ARBA" id="ARBA00022806"/>
    </source>
</evidence>
<evidence type="ECO:0000256" key="2">
    <source>
        <dbReference type="ARBA" id="ARBA00017846"/>
    </source>
</evidence>
<organism evidence="18 19">
    <name type="scientific">Alkalibaculum sporogenes</name>
    <dbReference type="NCBI Taxonomy" id="2655001"/>
    <lineage>
        <taxon>Bacteria</taxon>
        <taxon>Bacillati</taxon>
        <taxon>Bacillota</taxon>
        <taxon>Clostridia</taxon>
        <taxon>Eubacteriales</taxon>
        <taxon>Eubacteriaceae</taxon>
        <taxon>Alkalibaculum</taxon>
    </lineage>
</organism>
<keyword evidence="19" id="KW-1185">Reference proteome</keyword>
<dbReference type="PROSITE" id="PS51194">
    <property type="entry name" value="HELICASE_CTER"/>
    <property type="match status" value="1"/>
</dbReference>
<dbReference type="InterPro" id="IPR011545">
    <property type="entry name" value="DEAD/DEAH_box_helicase_dom"/>
</dbReference>
<dbReference type="NCBIfam" id="TIGR00643">
    <property type="entry name" value="recG"/>
    <property type="match status" value="1"/>
</dbReference>
<dbReference type="GO" id="GO:0005524">
    <property type="term" value="F:ATP binding"/>
    <property type="evidence" value="ECO:0007669"/>
    <property type="project" value="UniProtKB-KW"/>
</dbReference>
<dbReference type="SUPFAM" id="SSF52540">
    <property type="entry name" value="P-loop containing nucleoside triphosphate hydrolases"/>
    <property type="match status" value="2"/>
</dbReference>
<dbReference type="PANTHER" id="PTHR47964:SF1">
    <property type="entry name" value="ATP-DEPENDENT DNA HELICASE HOMOLOG RECG, CHLOROPLASTIC"/>
    <property type="match status" value="1"/>
</dbReference>
<protein>
    <recommendedName>
        <fullName evidence="2 15">ATP-dependent DNA helicase RecG</fullName>
        <ecNumber evidence="13 15">5.6.2.4</ecNumber>
    </recommendedName>
</protein>
<accession>A0A6A7K9H5</accession>
<keyword evidence="10 15" id="KW-0234">DNA repair</keyword>
<dbReference type="Pfam" id="PF00270">
    <property type="entry name" value="DEAD"/>
    <property type="match status" value="1"/>
</dbReference>